<sequence>MLQRLTLSQARRGLKALGAIGSNPTTLSAAKGPLRSTETALGNLVTDALRWALTNLTSLPAADAAIINGGAIDDDLPAGDITATQLQKVLPYGSTLVVLNVTGAQIIAALENGVSVEIPSSTDGRFPQVSGLIYTYNASAPVGRRITSASTKSASGSVQPIYPCRRYVIIVNDYMAGGGDGYSVFATAARISSPSILATTAVAAYATAFSPLPSGTDGRITACSGAPGTNPKCPLVRVTMDRCIFPIGSNPTALSGAEASLRSTETALGNLLCDGLRWAVANLTGSLLPPTDACLINSGTIRAGLPAVNLSVTSHLQPIVPFGNSLVVLSITGEQLIAALENGVSGSFANSSALAGRFPQVSGVVFQYDSAAPVGSRIISAGIRSAAGAVAPVDPCKTYVVLVNDYMAGGSDGYTVFTSASKVVPTGIPMATALATFTLARSPLVSGVDGRITTCTSGTCTRSVNAACPSPPPAAPSPPPPATPNPPPPSPSAPLDPIPVKSPSPARSPAIVRSPASPRAVRSPSPPKPNPPPRPSPPPPKPSPPPPKSPSPPRTPRSPAVPRIPRSPPKETFRG</sequence>
<feature type="compositionally biased region" description="Pro residues" evidence="2">
    <location>
        <begin position="469"/>
        <end position="502"/>
    </location>
</feature>
<dbReference type="AlphaFoldDB" id="A0A9W6F9B9"/>
<feature type="compositionally biased region" description="Pro residues" evidence="2">
    <location>
        <begin position="524"/>
        <end position="556"/>
    </location>
</feature>
<dbReference type="GO" id="GO:0009166">
    <property type="term" value="P:nucleotide catabolic process"/>
    <property type="evidence" value="ECO:0007669"/>
    <property type="project" value="InterPro"/>
</dbReference>
<comment type="similarity">
    <text evidence="1">Belongs to the 5'-nucleotidase family.</text>
</comment>
<dbReference type="PANTHER" id="PTHR11575">
    <property type="entry name" value="5'-NUCLEOTIDASE-RELATED"/>
    <property type="match status" value="1"/>
</dbReference>
<gene>
    <name evidence="4" type="primary">PLEST010600</name>
    <name evidence="4" type="ORF">PLESTB_001718700</name>
</gene>
<name>A0A9W6F9B9_9CHLO</name>
<dbReference type="SUPFAM" id="SSF55816">
    <property type="entry name" value="5'-nucleotidase (syn. UDP-sugar hydrolase), C-terminal domain"/>
    <property type="match status" value="2"/>
</dbReference>
<feature type="domain" description="5'-Nucleotidase C-terminal" evidence="3">
    <location>
        <begin position="257"/>
        <end position="418"/>
    </location>
</feature>
<proteinExistence type="inferred from homology"/>
<evidence type="ECO:0000313" key="5">
    <source>
        <dbReference type="Proteomes" id="UP001165080"/>
    </source>
</evidence>
<dbReference type="Gene3D" id="3.90.780.10">
    <property type="entry name" value="5'-Nucleotidase, C-terminal domain"/>
    <property type="match status" value="2"/>
</dbReference>
<dbReference type="GO" id="GO:0016787">
    <property type="term" value="F:hydrolase activity"/>
    <property type="evidence" value="ECO:0007669"/>
    <property type="project" value="InterPro"/>
</dbReference>
<accession>A0A9W6F9B9</accession>
<dbReference type="PANTHER" id="PTHR11575:SF24">
    <property type="entry name" value="5'-NUCLEOTIDASE"/>
    <property type="match status" value="1"/>
</dbReference>
<evidence type="ECO:0000256" key="2">
    <source>
        <dbReference type="SAM" id="MobiDB-lite"/>
    </source>
</evidence>
<dbReference type="Pfam" id="PF02872">
    <property type="entry name" value="5_nucleotid_C"/>
    <property type="match status" value="2"/>
</dbReference>
<feature type="region of interest" description="Disordered" evidence="2">
    <location>
        <begin position="465"/>
        <end position="575"/>
    </location>
</feature>
<reference evidence="4 5" key="1">
    <citation type="journal article" date="2023" name="Commun. Biol.">
        <title>Reorganization of the ancestral sex-determining regions during the evolution of trioecy in Pleodorina starrii.</title>
        <authorList>
            <person name="Takahashi K."/>
            <person name="Suzuki S."/>
            <person name="Kawai-Toyooka H."/>
            <person name="Yamamoto K."/>
            <person name="Hamaji T."/>
            <person name="Ootsuki R."/>
            <person name="Yamaguchi H."/>
            <person name="Kawachi M."/>
            <person name="Higashiyama T."/>
            <person name="Nozaki H."/>
        </authorList>
    </citation>
    <scope>NUCLEOTIDE SEQUENCE [LARGE SCALE GENOMIC DNA]</scope>
    <source>
        <strain evidence="4 5">NIES-4479</strain>
    </source>
</reference>
<dbReference type="EMBL" id="BRXU01000042">
    <property type="protein sequence ID" value="GLC61108.1"/>
    <property type="molecule type" value="Genomic_DNA"/>
</dbReference>
<evidence type="ECO:0000259" key="3">
    <source>
        <dbReference type="Pfam" id="PF02872"/>
    </source>
</evidence>
<keyword evidence="5" id="KW-1185">Reference proteome</keyword>
<dbReference type="PRINTS" id="PR01217">
    <property type="entry name" value="PRICHEXTENSN"/>
</dbReference>
<dbReference type="InterPro" id="IPR006179">
    <property type="entry name" value="5_nucleotidase/apyrase"/>
</dbReference>
<comment type="caution">
    <text evidence="4">The sequence shown here is derived from an EMBL/GenBank/DDBJ whole genome shotgun (WGS) entry which is preliminary data.</text>
</comment>
<dbReference type="InterPro" id="IPR008334">
    <property type="entry name" value="5'-Nucleotdase_C"/>
</dbReference>
<evidence type="ECO:0000313" key="4">
    <source>
        <dbReference type="EMBL" id="GLC61108.1"/>
    </source>
</evidence>
<protein>
    <recommendedName>
        <fullName evidence="3">5'-Nucleotidase C-terminal domain-containing protein</fullName>
    </recommendedName>
</protein>
<dbReference type="Proteomes" id="UP001165080">
    <property type="component" value="Unassembled WGS sequence"/>
</dbReference>
<feature type="domain" description="5'-Nucleotidase C-terminal" evidence="3">
    <location>
        <begin position="33"/>
        <end position="186"/>
    </location>
</feature>
<organism evidence="4 5">
    <name type="scientific">Pleodorina starrii</name>
    <dbReference type="NCBI Taxonomy" id="330485"/>
    <lineage>
        <taxon>Eukaryota</taxon>
        <taxon>Viridiplantae</taxon>
        <taxon>Chlorophyta</taxon>
        <taxon>core chlorophytes</taxon>
        <taxon>Chlorophyceae</taxon>
        <taxon>CS clade</taxon>
        <taxon>Chlamydomonadales</taxon>
        <taxon>Volvocaceae</taxon>
        <taxon>Pleodorina</taxon>
    </lineage>
</organism>
<feature type="compositionally biased region" description="Low complexity" evidence="2">
    <location>
        <begin position="512"/>
        <end position="523"/>
    </location>
</feature>
<evidence type="ECO:0000256" key="1">
    <source>
        <dbReference type="ARBA" id="ARBA00006654"/>
    </source>
</evidence>
<dbReference type="InterPro" id="IPR036907">
    <property type="entry name" value="5'-Nucleotdase_C_sf"/>
</dbReference>